<feature type="domain" description="DUF1659" evidence="1">
    <location>
        <begin position="2"/>
        <end position="73"/>
    </location>
</feature>
<reference evidence="2 3" key="1">
    <citation type="submission" date="2017-02" db="EMBL/GenBank/DDBJ databases">
        <title>Genome sequence of Clostridium beijerinckii Br21.</title>
        <authorList>
            <person name="Fonseca B.C."/>
            <person name="Guazzaroni M.E."/>
            <person name="Riano-Pachon D.M."/>
            <person name="Reginatto V."/>
        </authorList>
    </citation>
    <scope>NUCLEOTIDE SEQUENCE [LARGE SCALE GENOMIC DNA]</scope>
    <source>
        <strain evidence="2 3">Br21</strain>
    </source>
</reference>
<name>A0A1S9N9P4_CLOBE</name>
<comment type="caution">
    <text evidence="2">The sequence shown here is derived from an EMBL/GenBank/DDBJ whole genome shotgun (WGS) entry which is preliminary data.</text>
</comment>
<sequence>MAATKVISTTSLSIEVQSGTDAAGDATYSKKTFSNVKTDAAAQNIYEVADAIKNVLEASTRDVFVNETSTLVNA</sequence>
<proteinExistence type="predicted"/>
<evidence type="ECO:0000259" key="1">
    <source>
        <dbReference type="Pfam" id="PF07872"/>
    </source>
</evidence>
<gene>
    <name evidence="2" type="ORF">CBEIBR21_07215</name>
</gene>
<dbReference type="AlphaFoldDB" id="A0A1S9N9P4"/>
<dbReference type="Pfam" id="PF07872">
    <property type="entry name" value="DUF1659"/>
    <property type="match status" value="1"/>
</dbReference>
<dbReference type="EMBL" id="MWMH01000002">
    <property type="protein sequence ID" value="OOP74276.1"/>
    <property type="molecule type" value="Genomic_DNA"/>
</dbReference>
<dbReference type="Proteomes" id="UP000190959">
    <property type="component" value="Unassembled WGS sequence"/>
</dbReference>
<accession>A0A1S9N9P4</accession>
<dbReference type="RefSeq" id="WP_078115081.1">
    <property type="nucleotide sequence ID" value="NZ_MWMH01000002.1"/>
</dbReference>
<evidence type="ECO:0000313" key="3">
    <source>
        <dbReference type="Proteomes" id="UP000190959"/>
    </source>
</evidence>
<protein>
    <recommendedName>
        <fullName evidence="1">DUF1659 domain-containing protein</fullName>
    </recommendedName>
</protein>
<organism evidence="2 3">
    <name type="scientific">Clostridium beijerinckii</name>
    <name type="common">Clostridium MP</name>
    <dbReference type="NCBI Taxonomy" id="1520"/>
    <lineage>
        <taxon>Bacteria</taxon>
        <taxon>Bacillati</taxon>
        <taxon>Bacillota</taxon>
        <taxon>Clostridia</taxon>
        <taxon>Eubacteriales</taxon>
        <taxon>Clostridiaceae</taxon>
        <taxon>Clostridium</taxon>
    </lineage>
</organism>
<dbReference type="InterPro" id="IPR012454">
    <property type="entry name" value="DUF1659"/>
</dbReference>
<evidence type="ECO:0000313" key="2">
    <source>
        <dbReference type="EMBL" id="OOP74276.1"/>
    </source>
</evidence>